<feature type="compositionally biased region" description="Basic and acidic residues" evidence="1">
    <location>
        <begin position="84"/>
        <end position="97"/>
    </location>
</feature>
<evidence type="ECO:0000256" key="2">
    <source>
        <dbReference type="SAM" id="Phobius"/>
    </source>
</evidence>
<dbReference type="EMBL" id="AWUE01016709">
    <property type="protein sequence ID" value="OMO89645.1"/>
    <property type="molecule type" value="Genomic_DNA"/>
</dbReference>
<feature type="region of interest" description="Disordered" evidence="1">
    <location>
        <begin position="76"/>
        <end position="104"/>
    </location>
</feature>
<comment type="caution">
    <text evidence="3">The sequence shown here is derived from an EMBL/GenBank/DDBJ whole genome shotgun (WGS) entry which is preliminary data.</text>
</comment>
<keyword evidence="2" id="KW-0812">Transmembrane</keyword>
<dbReference type="Proteomes" id="UP000187203">
    <property type="component" value="Unassembled WGS sequence"/>
</dbReference>
<dbReference type="AlphaFoldDB" id="A0A1R3J486"/>
<gene>
    <name evidence="3" type="ORF">COLO4_19636</name>
</gene>
<name>A0A1R3J486_9ROSI</name>
<evidence type="ECO:0000313" key="4">
    <source>
        <dbReference type="Proteomes" id="UP000187203"/>
    </source>
</evidence>
<sequence length="294" mass="32922">MAQLNGRVLSSGSCRAYFFVNLLLLSKLLRSESVLACASFLLAWGISFSPLYAFALLGLCSTFALSNSNLEFTRQRHSTSQQGDRLRKGEDKKDRTSSLRRRSSVSSNSLGAMFSTLRKVSPFLGFLCHPWILRFHPYRKYRSFDQRIRAWTKSDDGWEVNYLPGGYLNPGPFVATISVVESDYVLPALADCLGLAQLVGFAACRFRCRACLLFGIPLSQVMGHLISSRGLIGGEIPFYPSGNGEEAHHGIWERDSTSKESRCYKELVPELIRFNSPLLPPRESTQKEFSQLGL</sequence>
<keyword evidence="2" id="KW-1133">Transmembrane helix</keyword>
<protein>
    <submittedName>
        <fullName evidence="3">Uncharacterized protein</fullName>
    </submittedName>
</protein>
<reference evidence="4" key="1">
    <citation type="submission" date="2013-09" db="EMBL/GenBank/DDBJ databases">
        <title>Corchorus olitorius genome sequencing.</title>
        <authorList>
            <person name="Alam M."/>
            <person name="Haque M.S."/>
            <person name="Islam M.S."/>
            <person name="Emdad E.M."/>
            <person name="Islam M.M."/>
            <person name="Ahmed B."/>
            <person name="Halim A."/>
            <person name="Hossen Q.M.M."/>
            <person name="Hossain M.Z."/>
            <person name="Ahmed R."/>
            <person name="Khan M.M."/>
            <person name="Islam R."/>
            <person name="Rashid M.M."/>
            <person name="Khan S.A."/>
            <person name="Rahman M.S."/>
            <person name="Alam M."/>
            <person name="Yahiya A.S."/>
            <person name="Khan M.S."/>
            <person name="Azam M.S."/>
            <person name="Haque T."/>
            <person name="Lashkar M.Z.H."/>
            <person name="Akhand A.I."/>
            <person name="Morshed G."/>
            <person name="Roy S."/>
            <person name="Uddin K.S."/>
            <person name="Rabeya T."/>
            <person name="Hossain A.S."/>
            <person name="Chowdhury A."/>
            <person name="Snigdha A.R."/>
            <person name="Mortoza M.S."/>
            <person name="Matin S.A."/>
            <person name="Hoque S.M.E."/>
            <person name="Islam M.K."/>
            <person name="Roy D.K."/>
            <person name="Haider R."/>
            <person name="Moosa M.M."/>
            <person name="Elias S.M."/>
            <person name="Hasan A.M."/>
            <person name="Jahan S."/>
            <person name="Shafiuddin M."/>
            <person name="Mahmood N."/>
            <person name="Shommy N.S."/>
        </authorList>
    </citation>
    <scope>NUCLEOTIDE SEQUENCE [LARGE SCALE GENOMIC DNA]</scope>
    <source>
        <strain evidence="4">cv. O-4</strain>
    </source>
</reference>
<feature type="transmembrane region" description="Helical" evidence="2">
    <location>
        <begin position="41"/>
        <end position="66"/>
    </location>
</feature>
<organism evidence="3 4">
    <name type="scientific">Corchorus olitorius</name>
    <dbReference type="NCBI Taxonomy" id="93759"/>
    <lineage>
        <taxon>Eukaryota</taxon>
        <taxon>Viridiplantae</taxon>
        <taxon>Streptophyta</taxon>
        <taxon>Embryophyta</taxon>
        <taxon>Tracheophyta</taxon>
        <taxon>Spermatophyta</taxon>
        <taxon>Magnoliopsida</taxon>
        <taxon>eudicotyledons</taxon>
        <taxon>Gunneridae</taxon>
        <taxon>Pentapetalae</taxon>
        <taxon>rosids</taxon>
        <taxon>malvids</taxon>
        <taxon>Malvales</taxon>
        <taxon>Malvaceae</taxon>
        <taxon>Grewioideae</taxon>
        <taxon>Apeibeae</taxon>
        <taxon>Corchorus</taxon>
    </lineage>
</organism>
<accession>A0A1R3J486</accession>
<keyword evidence="2" id="KW-0472">Membrane</keyword>
<evidence type="ECO:0000256" key="1">
    <source>
        <dbReference type="SAM" id="MobiDB-lite"/>
    </source>
</evidence>
<keyword evidence="4" id="KW-1185">Reference proteome</keyword>
<evidence type="ECO:0000313" key="3">
    <source>
        <dbReference type="EMBL" id="OMO89645.1"/>
    </source>
</evidence>
<proteinExistence type="predicted"/>